<feature type="region of interest" description="Disordered" evidence="3">
    <location>
        <begin position="275"/>
        <end position="318"/>
    </location>
</feature>
<evidence type="ECO:0000313" key="7">
    <source>
        <dbReference type="Proteomes" id="UP000295293"/>
    </source>
</evidence>
<feature type="domain" description="EF-hand" evidence="5">
    <location>
        <begin position="100"/>
        <end position="135"/>
    </location>
</feature>
<dbReference type="RefSeq" id="WP_133819355.1">
    <property type="nucleotide sequence ID" value="NZ_SNZH01000008.1"/>
</dbReference>
<keyword evidence="7" id="KW-1185">Reference proteome</keyword>
<keyword evidence="2" id="KW-0677">Repeat</keyword>
<evidence type="ECO:0000259" key="5">
    <source>
        <dbReference type="PROSITE" id="PS50222"/>
    </source>
</evidence>
<dbReference type="Gene3D" id="1.10.238.10">
    <property type="entry name" value="EF-hand"/>
    <property type="match status" value="3"/>
</dbReference>
<accession>A0A4V3DM22</accession>
<dbReference type="InterPro" id="IPR018247">
    <property type="entry name" value="EF_Hand_1_Ca_BS"/>
</dbReference>
<dbReference type="PROSITE" id="PS50222">
    <property type="entry name" value="EF_HAND_2"/>
    <property type="match status" value="2"/>
</dbReference>
<feature type="compositionally biased region" description="Basic and acidic residues" evidence="3">
    <location>
        <begin position="207"/>
        <end position="223"/>
    </location>
</feature>
<feature type="compositionally biased region" description="Basic and acidic residues" evidence="3">
    <location>
        <begin position="276"/>
        <end position="293"/>
    </location>
</feature>
<gene>
    <name evidence="6" type="ORF">DFR29_108120</name>
</gene>
<keyword evidence="1" id="KW-0479">Metal-binding</keyword>
<evidence type="ECO:0000256" key="3">
    <source>
        <dbReference type="SAM" id="MobiDB-lite"/>
    </source>
</evidence>
<dbReference type="GO" id="GO:0005509">
    <property type="term" value="F:calcium ion binding"/>
    <property type="evidence" value="ECO:0007669"/>
    <property type="project" value="InterPro"/>
</dbReference>
<dbReference type="AlphaFoldDB" id="A0A4V3DM22"/>
<dbReference type="PANTHER" id="PTHR10827">
    <property type="entry name" value="RETICULOCALBIN"/>
    <property type="match status" value="1"/>
</dbReference>
<evidence type="ECO:0000256" key="4">
    <source>
        <dbReference type="SAM" id="SignalP"/>
    </source>
</evidence>
<reference evidence="6 7" key="1">
    <citation type="submission" date="2019-03" db="EMBL/GenBank/DDBJ databases">
        <title>Genomic Encyclopedia of Type Strains, Phase IV (KMG-IV): sequencing the most valuable type-strain genomes for metagenomic binning, comparative biology and taxonomic classification.</title>
        <authorList>
            <person name="Goeker M."/>
        </authorList>
    </citation>
    <scope>NUCLEOTIDE SEQUENCE [LARGE SCALE GENOMIC DNA]</scope>
    <source>
        <strain evidence="6 7">DSM 21667</strain>
    </source>
</reference>
<feature type="compositionally biased region" description="Low complexity" evidence="3">
    <location>
        <begin position="152"/>
        <end position="167"/>
    </location>
</feature>
<dbReference type="Pfam" id="PF13202">
    <property type="entry name" value="EF-hand_5"/>
    <property type="match status" value="5"/>
</dbReference>
<feature type="signal peptide" evidence="4">
    <location>
        <begin position="1"/>
        <end position="22"/>
    </location>
</feature>
<dbReference type="SUPFAM" id="SSF47473">
    <property type="entry name" value="EF-hand"/>
    <property type="match status" value="2"/>
</dbReference>
<feature type="chain" id="PRO_5020682427" evidence="4">
    <location>
        <begin position="23"/>
        <end position="318"/>
    </location>
</feature>
<dbReference type="InterPro" id="IPR002048">
    <property type="entry name" value="EF_hand_dom"/>
</dbReference>
<dbReference type="InterPro" id="IPR011992">
    <property type="entry name" value="EF-hand-dom_pair"/>
</dbReference>
<dbReference type="PANTHER" id="PTHR10827:SF98">
    <property type="entry name" value="45 KDA CALCIUM-BINDING PROTEIN"/>
    <property type="match status" value="1"/>
</dbReference>
<comment type="caution">
    <text evidence="6">The sequence shown here is derived from an EMBL/GenBank/DDBJ whole genome shotgun (WGS) entry which is preliminary data.</text>
</comment>
<organism evidence="6 7">
    <name type="scientific">Tahibacter aquaticus</name>
    <dbReference type="NCBI Taxonomy" id="520092"/>
    <lineage>
        <taxon>Bacteria</taxon>
        <taxon>Pseudomonadati</taxon>
        <taxon>Pseudomonadota</taxon>
        <taxon>Gammaproteobacteria</taxon>
        <taxon>Lysobacterales</taxon>
        <taxon>Rhodanobacteraceae</taxon>
        <taxon>Tahibacter</taxon>
    </lineage>
</organism>
<feature type="domain" description="EF-hand" evidence="5">
    <location>
        <begin position="33"/>
        <end position="68"/>
    </location>
</feature>
<proteinExistence type="predicted"/>
<keyword evidence="4" id="KW-0732">Signal</keyword>
<feature type="region of interest" description="Disordered" evidence="3">
    <location>
        <begin position="207"/>
        <end position="228"/>
    </location>
</feature>
<feature type="region of interest" description="Disordered" evidence="3">
    <location>
        <begin position="240"/>
        <end position="262"/>
    </location>
</feature>
<evidence type="ECO:0000256" key="2">
    <source>
        <dbReference type="ARBA" id="ARBA00022737"/>
    </source>
</evidence>
<sequence>MKKHLITALACASATLATASIAADKPSTATHENGAQATAFFIEQYDSNGDGKVDAAEFASFRQVRYAETDANKDGQVDLDEYVSEYAGRHDRELDHARKGQVEQTQTRFRSVDKDADGFISRAEFDASGERGFVHIDTNKDGKVDAADAEPARPAQPAATTAKANAKPPRRDVLKMPSTHTRAGLLEIYDADGDGAVTRTEFDRQRGEAFARTDASHDGRIDAEEYQSEFEDRLDRQIAKNREASNKQSGVRFKALDTNADDKIGAAEYTASGQRMFDRLDTARDGVVSRDDPPPPPREPGSESKDAAASREKAASPR</sequence>
<protein>
    <submittedName>
        <fullName evidence="6">EF hand domain-containing protein</fullName>
    </submittedName>
</protein>
<feature type="region of interest" description="Disordered" evidence="3">
    <location>
        <begin position="147"/>
        <end position="174"/>
    </location>
</feature>
<name>A0A4V3DM22_9GAMM</name>
<feature type="compositionally biased region" description="Basic and acidic residues" evidence="3">
    <location>
        <begin position="300"/>
        <end position="318"/>
    </location>
</feature>
<evidence type="ECO:0000256" key="1">
    <source>
        <dbReference type="ARBA" id="ARBA00022723"/>
    </source>
</evidence>
<dbReference type="PROSITE" id="PS00018">
    <property type="entry name" value="EF_HAND_1"/>
    <property type="match status" value="5"/>
</dbReference>
<dbReference type="EMBL" id="SNZH01000008">
    <property type="protein sequence ID" value="TDR42536.1"/>
    <property type="molecule type" value="Genomic_DNA"/>
</dbReference>
<dbReference type="OrthoDB" id="6706523at2"/>
<evidence type="ECO:0000313" key="6">
    <source>
        <dbReference type="EMBL" id="TDR42536.1"/>
    </source>
</evidence>
<dbReference type="Proteomes" id="UP000295293">
    <property type="component" value="Unassembled WGS sequence"/>
</dbReference>